<dbReference type="RefSeq" id="WP_378197695.1">
    <property type="nucleotide sequence ID" value="NZ_JBHLZP010000041.1"/>
</dbReference>
<comment type="subcellular location">
    <subcellularLocation>
        <location evidence="1">Membrane</location>
        <topology evidence="1">Multi-pass membrane protein</topology>
    </subcellularLocation>
</comment>
<dbReference type="Pfam" id="PF01694">
    <property type="entry name" value="Rhomboid"/>
    <property type="match status" value="1"/>
</dbReference>
<organism evidence="7 8">
    <name type="scientific">Actinoallomurus acaciae</name>
    <dbReference type="NCBI Taxonomy" id="502577"/>
    <lineage>
        <taxon>Bacteria</taxon>
        <taxon>Bacillati</taxon>
        <taxon>Actinomycetota</taxon>
        <taxon>Actinomycetes</taxon>
        <taxon>Streptosporangiales</taxon>
        <taxon>Thermomonosporaceae</taxon>
        <taxon>Actinoallomurus</taxon>
    </lineage>
</organism>
<feature type="domain" description="Peptidase S54 rhomboid" evidence="6">
    <location>
        <begin position="62"/>
        <end position="199"/>
    </location>
</feature>
<accession>A0ABV5YB01</accession>
<evidence type="ECO:0000313" key="8">
    <source>
        <dbReference type="Proteomes" id="UP001589627"/>
    </source>
</evidence>
<feature type="transmembrane region" description="Helical" evidence="5">
    <location>
        <begin position="178"/>
        <end position="197"/>
    </location>
</feature>
<dbReference type="GO" id="GO:0006508">
    <property type="term" value="P:proteolysis"/>
    <property type="evidence" value="ECO:0007669"/>
    <property type="project" value="UniProtKB-KW"/>
</dbReference>
<feature type="transmembrane region" description="Helical" evidence="5">
    <location>
        <begin position="80"/>
        <end position="96"/>
    </location>
</feature>
<keyword evidence="3 5" id="KW-1133">Transmembrane helix</keyword>
<evidence type="ECO:0000256" key="1">
    <source>
        <dbReference type="ARBA" id="ARBA00004141"/>
    </source>
</evidence>
<dbReference type="InterPro" id="IPR022764">
    <property type="entry name" value="Peptidase_S54_rhomboid_dom"/>
</dbReference>
<keyword evidence="7" id="KW-0378">Hydrolase</keyword>
<evidence type="ECO:0000259" key="6">
    <source>
        <dbReference type="Pfam" id="PF01694"/>
    </source>
</evidence>
<reference evidence="7 8" key="1">
    <citation type="submission" date="2024-09" db="EMBL/GenBank/DDBJ databases">
        <authorList>
            <person name="Sun Q."/>
            <person name="Mori K."/>
        </authorList>
    </citation>
    <scope>NUCLEOTIDE SEQUENCE [LARGE SCALE GENOMIC DNA]</scope>
    <source>
        <strain evidence="7 8">TBRC 0563</strain>
    </source>
</reference>
<proteinExistence type="predicted"/>
<dbReference type="EC" id="3.4.21.-" evidence="7"/>
<keyword evidence="8" id="KW-1185">Reference proteome</keyword>
<dbReference type="SUPFAM" id="SSF144091">
    <property type="entry name" value="Rhomboid-like"/>
    <property type="match status" value="1"/>
</dbReference>
<evidence type="ECO:0000256" key="2">
    <source>
        <dbReference type="ARBA" id="ARBA00022692"/>
    </source>
</evidence>
<protein>
    <submittedName>
        <fullName evidence="7">Rhomboid family intramembrane serine protease</fullName>
        <ecNumber evidence="7">3.4.21.-</ecNumber>
    </submittedName>
</protein>
<dbReference type="GO" id="GO:0008233">
    <property type="term" value="F:peptidase activity"/>
    <property type="evidence" value="ECO:0007669"/>
    <property type="project" value="UniProtKB-KW"/>
</dbReference>
<dbReference type="Proteomes" id="UP001589627">
    <property type="component" value="Unassembled WGS sequence"/>
</dbReference>
<evidence type="ECO:0000256" key="3">
    <source>
        <dbReference type="ARBA" id="ARBA00022989"/>
    </source>
</evidence>
<evidence type="ECO:0000256" key="5">
    <source>
        <dbReference type="SAM" id="Phobius"/>
    </source>
</evidence>
<dbReference type="Gene3D" id="1.20.1540.10">
    <property type="entry name" value="Rhomboid-like"/>
    <property type="match status" value="1"/>
</dbReference>
<keyword evidence="7" id="KW-0645">Protease</keyword>
<dbReference type="EMBL" id="JBHLZP010000041">
    <property type="protein sequence ID" value="MFB9832183.1"/>
    <property type="molecule type" value="Genomic_DNA"/>
</dbReference>
<keyword evidence="4 5" id="KW-0472">Membrane</keyword>
<evidence type="ECO:0000313" key="7">
    <source>
        <dbReference type="EMBL" id="MFB9832183.1"/>
    </source>
</evidence>
<feature type="transmembrane region" description="Helical" evidence="5">
    <location>
        <begin position="154"/>
        <end position="172"/>
    </location>
</feature>
<name>A0ABV5YB01_9ACTN</name>
<dbReference type="InterPro" id="IPR035952">
    <property type="entry name" value="Rhomboid-like_sf"/>
</dbReference>
<feature type="transmembrane region" description="Helical" evidence="5">
    <location>
        <begin position="103"/>
        <end position="122"/>
    </location>
</feature>
<sequence length="206" mass="21895">MTDASLPTRSPSDGITGHASRVVGALFMTFLLLGTCWAVEVVNYADDGALSGRYGIQPRDTGQIWHIFTAPFLHANLDHIMANSVPLAIFGFLAALRGVSRFVSVSLIIIVVSGLGVFFLSAPGSVTVGASGVIFGYFGYLLARGFVEHRAFDIVVAVVIAVFYGTMIFGALPGQPGISWQAHMFGLIGGVIAAWMTRQRGSTLVR</sequence>
<evidence type="ECO:0000256" key="4">
    <source>
        <dbReference type="ARBA" id="ARBA00023136"/>
    </source>
</evidence>
<comment type="caution">
    <text evidence="7">The sequence shown here is derived from an EMBL/GenBank/DDBJ whole genome shotgun (WGS) entry which is preliminary data.</text>
</comment>
<gene>
    <name evidence="7" type="ORF">ACFFNX_08275</name>
</gene>
<feature type="transmembrane region" description="Helical" evidence="5">
    <location>
        <begin position="128"/>
        <end position="147"/>
    </location>
</feature>
<keyword evidence="2 5" id="KW-0812">Transmembrane</keyword>
<dbReference type="PANTHER" id="PTHR43066">
    <property type="entry name" value="RHOMBOID-RELATED PROTEIN"/>
    <property type="match status" value="1"/>
</dbReference>